<dbReference type="InterPro" id="IPR036025">
    <property type="entry name" value="RtcB-like_sf"/>
</dbReference>
<sequence length="454" mass="50059">MTKRINTHELLKEYHSRRGYPEIAKYAASLTGELGNDPEQILEAVEKKFGKDTSPAYRDVPVPIATFGKVGALIPKNAYDQMEVCARIPPAIRAALMPDAHKGYGLPIGGVIETENAISPGYIGFDISCMVMLSVYDIPPNAFISRRKMFADYLKASTKFGVGLEFDSPRKHAVMDNEQWNIAPKVKALQYLANRQLGTSGGGNHFADIVLISRIRANVSPEFLPMDHRVKRIGLLTHSGSRGTGHKLATHYTKMAENETKATTRNVPKGHGWLRMDTDAGKEYWEVMQLMGEYALANHEIIHSTFARSSGLQVAGTIFNRHNYAWLNSKGNYVHRKGATPAHKDEIGLIPGTSGSPSYLTSGLGNPEALFSSAHGAGRPYSRTEAKRVHSEAKFKKHMEDKNISYHGVASDETIQAYKDIEDVMAIQDGLLINRVARLEPQVVIMGGRADDGD</sequence>
<dbReference type="EC" id="6.5.1.8" evidence="2"/>
<dbReference type="InterPro" id="IPR001233">
    <property type="entry name" value="RtcB"/>
</dbReference>
<dbReference type="Pfam" id="PF01139">
    <property type="entry name" value="RtcB"/>
    <property type="match status" value="1"/>
</dbReference>
<comment type="caution">
    <text evidence="9">The sequence shown here is derived from an EMBL/GenBank/DDBJ whole genome shotgun (WGS) entry which is preliminary data.</text>
</comment>
<evidence type="ECO:0000313" key="9">
    <source>
        <dbReference type="EMBL" id="KKN03344.1"/>
    </source>
</evidence>
<reference evidence="9" key="1">
    <citation type="journal article" date="2015" name="Nature">
        <title>Complex archaea that bridge the gap between prokaryotes and eukaryotes.</title>
        <authorList>
            <person name="Spang A."/>
            <person name="Saw J.H."/>
            <person name="Jorgensen S.L."/>
            <person name="Zaremba-Niedzwiedzka K."/>
            <person name="Martijn J."/>
            <person name="Lind A.E."/>
            <person name="van Eijk R."/>
            <person name="Schleper C."/>
            <person name="Guy L."/>
            <person name="Ettema T.J."/>
        </authorList>
    </citation>
    <scope>NUCLEOTIDE SEQUENCE</scope>
</reference>
<dbReference type="GO" id="GO:0006281">
    <property type="term" value="P:DNA repair"/>
    <property type="evidence" value="ECO:0007669"/>
    <property type="project" value="TreeGrafter"/>
</dbReference>
<dbReference type="GO" id="GO:0042245">
    <property type="term" value="P:RNA repair"/>
    <property type="evidence" value="ECO:0007669"/>
    <property type="project" value="TreeGrafter"/>
</dbReference>
<dbReference type="Gene3D" id="3.90.1860.10">
    <property type="entry name" value="tRNA-splicing ligase RtcB"/>
    <property type="match status" value="1"/>
</dbReference>
<evidence type="ECO:0000256" key="5">
    <source>
        <dbReference type="ARBA" id="ARBA00022741"/>
    </source>
</evidence>
<dbReference type="GO" id="GO:0003909">
    <property type="term" value="F:DNA ligase activity"/>
    <property type="evidence" value="ECO:0007669"/>
    <property type="project" value="TreeGrafter"/>
</dbReference>
<dbReference type="GO" id="GO:0170057">
    <property type="term" value="F:RNA ligase (GTP) activity"/>
    <property type="evidence" value="ECO:0007669"/>
    <property type="project" value="UniProtKB-EC"/>
</dbReference>
<evidence type="ECO:0000256" key="8">
    <source>
        <dbReference type="ARBA" id="ARBA00047746"/>
    </source>
</evidence>
<proteinExistence type="predicted"/>
<keyword evidence="5" id="KW-0547">Nucleotide-binding</keyword>
<keyword evidence="7" id="KW-0464">Manganese</keyword>
<evidence type="ECO:0000256" key="3">
    <source>
        <dbReference type="ARBA" id="ARBA00022598"/>
    </source>
</evidence>
<organism evidence="9">
    <name type="scientific">marine sediment metagenome</name>
    <dbReference type="NCBI Taxonomy" id="412755"/>
    <lineage>
        <taxon>unclassified sequences</taxon>
        <taxon>metagenomes</taxon>
        <taxon>ecological metagenomes</taxon>
    </lineage>
</organism>
<dbReference type="GO" id="GO:0005525">
    <property type="term" value="F:GTP binding"/>
    <property type="evidence" value="ECO:0007669"/>
    <property type="project" value="UniProtKB-KW"/>
</dbReference>
<keyword evidence="3" id="KW-0436">Ligase</keyword>
<dbReference type="PANTHER" id="PTHR43749">
    <property type="entry name" value="RNA-SPLICING LIGASE RTCB"/>
    <property type="match status" value="1"/>
</dbReference>
<keyword evidence="6" id="KW-0342">GTP-binding</keyword>
<evidence type="ECO:0000256" key="2">
    <source>
        <dbReference type="ARBA" id="ARBA00012726"/>
    </source>
</evidence>
<comment type="catalytic activity">
    <reaction evidence="8">
        <text>a 3'-end 3'-phospho-ribonucleotide-RNA + a 5'-end dephospho-ribonucleoside-RNA + GTP = a ribonucleotidyl-ribonucleotide-RNA + GMP + diphosphate</text>
        <dbReference type="Rhea" id="RHEA:68076"/>
        <dbReference type="Rhea" id="RHEA-COMP:10463"/>
        <dbReference type="Rhea" id="RHEA-COMP:13936"/>
        <dbReference type="Rhea" id="RHEA-COMP:17355"/>
        <dbReference type="ChEBI" id="CHEBI:33019"/>
        <dbReference type="ChEBI" id="CHEBI:37565"/>
        <dbReference type="ChEBI" id="CHEBI:58115"/>
        <dbReference type="ChEBI" id="CHEBI:83062"/>
        <dbReference type="ChEBI" id="CHEBI:138284"/>
        <dbReference type="ChEBI" id="CHEBI:173118"/>
        <dbReference type="EC" id="6.5.1.8"/>
    </reaction>
</comment>
<protein>
    <recommendedName>
        <fullName evidence="2">3'-phosphate/5'-hydroxy nucleic acid ligase</fullName>
        <ecNumber evidence="2">6.5.1.8</ecNumber>
    </recommendedName>
</protein>
<name>A0A0F9MC67_9ZZZZ</name>
<evidence type="ECO:0000256" key="7">
    <source>
        <dbReference type="ARBA" id="ARBA00023211"/>
    </source>
</evidence>
<evidence type="ECO:0000256" key="1">
    <source>
        <dbReference type="ARBA" id="ARBA00001936"/>
    </source>
</evidence>
<keyword evidence="4" id="KW-0479">Metal-binding</keyword>
<dbReference type="AlphaFoldDB" id="A0A0F9MC67"/>
<dbReference type="EMBL" id="LAZR01005044">
    <property type="protein sequence ID" value="KKN03344.1"/>
    <property type="molecule type" value="Genomic_DNA"/>
</dbReference>
<comment type="cofactor">
    <cofactor evidence="1">
        <name>Mn(2+)</name>
        <dbReference type="ChEBI" id="CHEBI:29035"/>
    </cofactor>
</comment>
<gene>
    <name evidence="9" type="ORF">LCGC14_1108650</name>
</gene>
<accession>A0A0F9MC67</accession>
<evidence type="ECO:0000256" key="6">
    <source>
        <dbReference type="ARBA" id="ARBA00023134"/>
    </source>
</evidence>
<dbReference type="GO" id="GO:0006396">
    <property type="term" value="P:RNA processing"/>
    <property type="evidence" value="ECO:0007669"/>
    <property type="project" value="InterPro"/>
</dbReference>
<dbReference type="InterPro" id="IPR052915">
    <property type="entry name" value="RtcB-like"/>
</dbReference>
<evidence type="ECO:0000256" key="4">
    <source>
        <dbReference type="ARBA" id="ARBA00022723"/>
    </source>
</evidence>
<dbReference type="GO" id="GO:0030145">
    <property type="term" value="F:manganese ion binding"/>
    <property type="evidence" value="ECO:0007669"/>
    <property type="project" value="TreeGrafter"/>
</dbReference>
<dbReference type="PANTHER" id="PTHR43749:SF2">
    <property type="entry name" value="RNA-SPLICING LIGASE RTCB"/>
    <property type="match status" value="1"/>
</dbReference>
<dbReference type="SUPFAM" id="SSF103365">
    <property type="entry name" value="Hypothetical protein PH1602"/>
    <property type="match status" value="1"/>
</dbReference>